<dbReference type="EMBL" id="DS547140">
    <property type="protein sequence ID" value="EDR01311.1"/>
    <property type="molecule type" value="Genomic_DNA"/>
</dbReference>
<evidence type="ECO:0000313" key="1">
    <source>
        <dbReference type="EMBL" id="EDR01311.1"/>
    </source>
</evidence>
<gene>
    <name evidence="1" type="ORF">LACBIDRAFT_312255</name>
</gene>
<proteinExistence type="predicted"/>
<dbReference type="InParanoid" id="B0DVT8"/>
<keyword evidence="2" id="KW-1185">Reference proteome</keyword>
<accession>B0DVT8</accession>
<reference evidence="1 2" key="1">
    <citation type="journal article" date="2008" name="Nature">
        <title>The genome of Laccaria bicolor provides insights into mycorrhizal symbiosis.</title>
        <authorList>
            <person name="Martin F."/>
            <person name="Aerts A."/>
            <person name="Ahren D."/>
            <person name="Brun A."/>
            <person name="Danchin E.G.J."/>
            <person name="Duchaussoy F."/>
            <person name="Gibon J."/>
            <person name="Kohler A."/>
            <person name="Lindquist E."/>
            <person name="Pereda V."/>
            <person name="Salamov A."/>
            <person name="Shapiro H.J."/>
            <person name="Wuyts J."/>
            <person name="Blaudez D."/>
            <person name="Buee M."/>
            <person name="Brokstein P."/>
            <person name="Canbaeck B."/>
            <person name="Cohen D."/>
            <person name="Courty P.E."/>
            <person name="Coutinho P.M."/>
            <person name="Delaruelle C."/>
            <person name="Detter J.C."/>
            <person name="Deveau A."/>
            <person name="DiFazio S."/>
            <person name="Duplessis S."/>
            <person name="Fraissinet-Tachet L."/>
            <person name="Lucic E."/>
            <person name="Frey-Klett P."/>
            <person name="Fourrey C."/>
            <person name="Feussner I."/>
            <person name="Gay G."/>
            <person name="Grimwood J."/>
            <person name="Hoegger P.J."/>
            <person name="Jain P."/>
            <person name="Kilaru S."/>
            <person name="Labbe J."/>
            <person name="Lin Y.C."/>
            <person name="Legue V."/>
            <person name="Le Tacon F."/>
            <person name="Marmeisse R."/>
            <person name="Melayah D."/>
            <person name="Montanini B."/>
            <person name="Muratet M."/>
            <person name="Nehls U."/>
            <person name="Niculita-Hirzel H."/>
            <person name="Oudot-Le Secq M.P."/>
            <person name="Peter M."/>
            <person name="Quesneville H."/>
            <person name="Rajashekar B."/>
            <person name="Reich M."/>
            <person name="Rouhier N."/>
            <person name="Schmutz J."/>
            <person name="Yin T."/>
            <person name="Chalot M."/>
            <person name="Henrissat B."/>
            <person name="Kuees U."/>
            <person name="Lucas S."/>
            <person name="Van de Peer Y."/>
            <person name="Podila G.K."/>
            <person name="Polle A."/>
            <person name="Pukkila P.J."/>
            <person name="Richardson P.M."/>
            <person name="Rouze P."/>
            <person name="Sanders I.R."/>
            <person name="Stajich J.E."/>
            <person name="Tunlid A."/>
            <person name="Tuskan G."/>
            <person name="Grigoriev I.V."/>
        </authorList>
    </citation>
    <scope>NUCLEOTIDE SEQUENCE [LARGE SCALE GENOMIC DNA]</scope>
    <source>
        <strain evidence="2">S238N-H82 / ATCC MYA-4686</strain>
    </source>
</reference>
<dbReference type="GeneID" id="6083655"/>
<dbReference type="HOGENOM" id="CLU_2306627_0_0_1"/>
<dbReference type="AlphaFoldDB" id="B0DVT8"/>
<protein>
    <submittedName>
        <fullName evidence="1">Predicted protein</fullName>
    </submittedName>
</protein>
<evidence type="ECO:0000313" key="2">
    <source>
        <dbReference type="Proteomes" id="UP000001194"/>
    </source>
</evidence>
<dbReference type="RefSeq" id="XP_001888018.1">
    <property type="nucleotide sequence ID" value="XM_001887983.1"/>
</dbReference>
<name>B0DVT8_LACBS</name>
<organism evidence="2">
    <name type="scientific">Laccaria bicolor (strain S238N-H82 / ATCC MYA-4686)</name>
    <name type="common">Bicoloured deceiver</name>
    <name type="synonym">Laccaria laccata var. bicolor</name>
    <dbReference type="NCBI Taxonomy" id="486041"/>
    <lineage>
        <taxon>Eukaryota</taxon>
        <taxon>Fungi</taxon>
        <taxon>Dikarya</taxon>
        <taxon>Basidiomycota</taxon>
        <taxon>Agaricomycotina</taxon>
        <taxon>Agaricomycetes</taxon>
        <taxon>Agaricomycetidae</taxon>
        <taxon>Agaricales</taxon>
        <taxon>Agaricineae</taxon>
        <taxon>Hydnangiaceae</taxon>
        <taxon>Laccaria</taxon>
    </lineage>
</organism>
<dbReference type="KEGG" id="lbc:LACBIDRAFT_312255"/>
<sequence>MGRVTRRISGGSLWSRQCAPPCSAARKLTYFATSVYGTRSCSCWSRIPCFMYFHTPTTRVFFTQSIRLVHQLIAARHNDANGFRVDPSLYPTDVGTTPCS</sequence>
<dbReference type="Proteomes" id="UP000001194">
    <property type="component" value="Unassembled WGS sequence"/>
</dbReference>